<evidence type="ECO:0000256" key="4">
    <source>
        <dbReference type="HAMAP-Rule" id="MF_00271"/>
    </source>
</evidence>
<comment type="subcellular location">
    <subcellularLocation>
        <location evidence="4">Cell membrane</location>
        <topology evidence="4">Peripheral membrane protein</topology>
    </subcellularLocation>
</comment>
<comment type="similarity">
    <text evidence="1 4">Belongs to the V-ATPase D subunit family.</text>
</comment>
<dbReference type="NCBIfam" id="TIGR00309">
    <property type="entry name" value="V_ATPase_subD"/>
    <property type="match status" value="1"/>
</dbReference>
<keyword evidence="5" id="KW-0175">Coiled coil</keyword>
<dbReference type="GO" id="GO:0042777">
    <property type="term" value="P:proton motive force-driven plasma membrane ATP synthesis"/>
    <property type="evidence" value="ECO:0007669"/>
    <property type="project" value="UniProtKB-UniRule"/>
</dbReference>
<accession>A0A9E7TKI0</accession>
<dbReference type="GO" id="GO:0046961">
    <property type="term" value="F:proton-transporting ATPase activity, rotational mechanism"/>
    <property type="evidence" value="ECO:0007669"/>
    <property type="project" value="InterPro"/>
</dbReference>
<dbReference type="GO" id="GO:0046933">
    <property type="term" value="F:proton-transporting ATP synthase activity, rotational mechanism"/>
    <property type="evidence" value="ECO:0007669"/>
    <property type="project" value="UniProtKB-UniRule"/>
</dbReference>
<dbReference type="EMBL" id="CP096115">
    <property type="protein sequence ID" value="UUX92655.1"/>
    <property type="molecule type" value="Genomic_DNA"/>
</dbReference>
<dbReference type="Gene3D" id="1.10.287.3240">
    <property type="match status" value="1"/>
</dbReference>
<dbReference type="KEGG" id="mend:L6E24_00570"/>
<dbReference type="PANTHER" id="PTHR11671">
    <property type="entry name" value="V-TYPE ATP SYNTHASE SUBUNIT D"/>
    <property type="match status" value="1"/>
</dbReference>
<dbReference type="Proteomes" id="UP001060368">
    <property type="component" value="Chromosome"/>
</dbReference>
<keyword evidence="7" id="KW-1185">Reference proteome</keyword>
<gene>
    <name evidence="4" type="primary">atpD</name>
    <name evidence="6" type="ORF">L6E24_00570</name>
</gene>
<evidence type="ECO:0000256" key="5">
    <source>
        <dbReference type="SAM" id="Coils"/>
    </source>
</evidence>
<sequence length="219" mass="24705">MKARVIRGVRPTRIELQKIRKRIVLSERGRELLQDKLDAMTGEMMRMKKEHAALARSVDDHVHTAYPALTRAGMSIGWRNLSAVAKTTDGMADIEMQTRNIMGRRVPDIVIPDKLRESLIPGYTLSGTTAYVDCAGTEFEKLTIALIRLAEAEGVMHSLESEIKKTRRRVNALENVLIPSLNATSEYIESYLEELEREDLFRRKRAKSVLAGGGKWGRG</sequence>
<evidence type="ECO:0000313" key="6">
    <source>
        <dbReference type="EMBL" id="UUX92655.1"/>
    </source>
</evidence>
<comment type="function">
    <text evidence="4">Component of the A-type ATP synthase that produces ATP from ADP in the presence of a proton gradient across the membrane.</text>
</comment>
<dbReference type="AlphaFoldDB" id="A0A9E7TKI0"/>
<evidence type="ECO:0000256" key="3">
    <source>
        <dbReference type="ARBA" id="ARBA00023065"/>
    </source>
</evidence>
<keyword evidence="4" id="KW-0066">ATP synthesis</keyword>
<organism evidence="6 7">
    <name type="scientific">Methanoplanus endosymbiosus</name>
    <dbReference type="NCBI Taxonomy" id="33865"/>
    <lineage>
        <taxon>Archaea</taxon>
        <taxon>Methanobacteriati</taxon>
        <taxon>Methanobacteriota</taxon>
        <taxon>Stenosarchaea group</taxon>
        <taxon>Methanomicrobia</taxon>
        <taxon>Methanomicrobiales</taxon>
        <taxon>Methanomicrobiaceae</taxon>
        <taxon>Methanoplanus</taxon>
    </lineage>
</organism>
<name>A0A9E7TKI0_9EURY</name>
<dbReference type="GeneID" id="74306142"/>
<evidence type="ECO:0000313" key="7">
    <source>
        <dbReference type="Proteomes" id="UP001060368"/>
    </source>
</evidence>
<proteinExistence type="inferred from homology"/>
<evidence type="ECO:0000256" key="2">
    <source>
        <dbReference type="ARBA" id="ARBA00022448"/>
    </source>
</evidence>
<dbReference type="GO" id="GO:0005524">
    <property type="term" value="F:ATP binding"/>
    <property type="evidence" value="ECO:0007669"/>
    <property type="project" value="UniProtKB-UniRule"/>
</dbReference>
<feature type="coiled-coil region" evidence="5">
    <location>
        <begin position="149"/>
        <end position="176"/>
    </location>
</feature>
<keyword evidence="4" id="KW-0375">Hydrogen ion transport</keyword>
<reference evidence="6" key="1">
    <citation type="submission" date="2022-04" db="EMBL/GenBank/DDBJ databases">
        <title>Complete genome of Methanoplanus endosymbiosus DSM 3599.</title>
        <authorList>
            <person name="Chen S.-C."/>
            <person name="You Y.-T."/>
            <person name="Zhou Y.-Z."/>
            <person name="Lai M.-C."/>
        </authorList>
    </citation>
    <scope>NUCLEOTIDE SEQUENCE</scope>
    <source>
        <strain evidence="6">DSM 3599</strain>
    </source>
</reference>
<dbReference type="InterPro" id="IPR002699">
    <property type="entry name" value="V_ATPase_D"/>
</dbReference>
<protein>
    <recommendedName>
        <fullName evidence="4">A-type ATP synthase subunit D</fullName>
    </recommendedName>
</protein>
<keyword evidence="4" id="KW-1003">Cell membrane</keyword>
<keyword evidence="3 4" id="KW-0406">Ion transport</keyword>
<keyword evidence="4" id="KW-0472">Membrane</keyword>
<dbReference type="RefSeq" id="WP_257742799.1">
    <property type="nucleotide sequence ID" value="NZ_CP096115.1"/>
</dbReference>
<dbReference type="GO" id="GO:0005886">
    <property type="term" value="C:plasma membrane"/>
    <property type="evidence" value="ECO:0007669"/>
    <property type="project" value="UniProtKB-SubCell"/>
</dbReference>
<dbReference type="Pfam" id="PF01813">
    <property type="entry name" value="ATP-synt_D"/>
    <property type="match status" value="1"/>
</dbReference>
<evidence type="ECO:0000256" key="1">
    <source>
        <dbReference type="ARBA" id="ARBA00005850"/>
    </source>
</evidence>
<dbReference type="HAMAP" id="MF_00271">
    <property type="entry name" value="ATP_synth_D_arch"/>
    <property type="match status" value="1"/>
</dbReference>
<keyword evidence="2 4" id="KW-0813">Transport</keyword>
<comment type="subunit">
    <text evidence="4">Has multiple subunits with at least A(3), B(3), C, D, E, F, H, I and proteolipid K(x).</text>
</comment>